<dbReference type="eggNOG" id="ENOG503059C">
    <property type="taxonomic scope" value="Bacteria"/>
</dbReference>
<dbReference type="EMBL" id="AMSQ01000002">
    <property type="protein sequence ID" value="EKU50289.1"/>
    <property type="molecule type" value="Genomic_DNA"/>
</dbReference>
<accession>K9ASJ1</accession>
<protein>
    <recommendedName>
        <fullName evidence="3">Competence protein ComK</fullName>
    </recommendedName>
</protein>
<name>K9ASJ1_9STAP</name>
<keyword evidence="2" id="KW-1185">Reference proteome</keyword>
<evidence type="ECO:0000313" key="2">
    <source>
        <dbReference type="Proteomes" id="UP000009885"/>
    </source>
</evidence>
<dbReference type="Proteomes" id="UP000009885">
    <property type="component" value="Unassembled WGS sequence"/>
</dbReference>
<proteinExistence type="predicted"/>
<evidence type="ECO:0000313" key="1">
    <source>
        <dbReference type="EMBL" id="EKU50289.1"/>
    </source>
</evidence>
<sequence>MHVPTHSLLYFTTSYSQDFQFDLYYMQQPQPVQVDMTHVNLLNMLLHKHQKSLKTQKAIAKQILNINKLLPIFVHNDLLLLPLFAKRSPINTYINLCNVVGLSQQSTNETTIHFKGNVQLSVNLPYQLLSKKWKEGLMLYFLSYAID</sequence>
<evidence type="ECO:0008006" key="3">
    <source>
        <dbReference type="Google" id="ProtNLM"/>
    </source>
</evidence>
<dbReference type="RefSeq" id="WP_009382002.1">
    <property type="nucleotide sequence ID" value="NZ_AMSQ01000002.1"/>
</dbReference>
<gene>
    <name evidence="1" type="ORF">C273_01565</name>
</gene>
<comment type="caution">
    <text evidence="1">The sequence shown here is derived from an EMBL/GenBank/DDBJ whole genome shotgun (WGS) entry which is preliminary data.</text>
</comment>
<dbReference type="PATRIC" id="fig|1229783.3.peg.319"/>
<reference evidence="1 2" key="1">
    <citation type="journal article" date="2013" name="Genome Announc.">
        <title>Genome Sequence of Staphylococcus massiliensis Strain S46, Isolated from the Surface of Healthy Human Skin.</title>
        <authorList>
            <person name="Srivastav R."/>
            <person name="Singh A."/>
            <person name="Jangir P.K."/>
            <person name="Kumari C."/>
            <person name="Muduli S."/>
            <person name="Sharma R."/>
        </authorList>
    </citation>
    <scope>NUCLEOTIDE SEQUENCE [LARGE SCALE GENOMIC DNA]</scope>
    <source>
        <strain evidence="1 2">S46</strain>
    </source>
</reference>
<dbReference type="STRING" id="1229783.C273_01565"/>
<dbReference type="AlphaFoldDB" id="K9ASJ1"/>
<dbReference type="GO" id="GO:0030420">
    <property type="term" value="P:establishment of competence for transformation"/>
    <property type="evidence" value="ECO:0007669"/>
    <property type="project" value="InterPro"/>
</dbReference>
<organism evidence="1 2">
    <name type="scientific">Staphylococcus massiliensis S46</name>
    <dbReference type="NCBI Taxonomy" id="1229783"/>
    <lineage>
        <taxon>Bacteria</taxon>
        <taxon>Bacillati</taxon>
        <taxon>Bacillota</taxon>
        <taxon>Bacilli</taxon>
        <taxon>Bacillales</taxon>
        <taxon>Staphylococcaceae</taxon>
        <taxon>Staphylococcus</taxon>
    </lineage>
</organism>
<dbReference type="InterPro" id="IPR010461">
    <property type="entry name" value="ComK"/>
</dbReference>
<dbReference type="Pfam" id="PF06338">
    <property type="entry name" value="ComK"/>
    <property type="match status" value="1"/>
</dbReference>